<gene>
    <name evidence="3" type="ORF">AB675_5700</name>
</gene>
<dbReference type="SUPFAM" id="SSF56112">
    <property type="entry name" value="Protein kinase-like (PK-like)"/>
    <property type="match status" value="1"/>
</dbReference>
<dbReference type="InterPro" id="IPR011009">
    <property type="entry name" value="Kinase-like_dom_sf"/>
</dbReference>
<sequence length="591" mass="65474">MTDSLLTPPTSPSHDTESETEYAIYFPDRHPSLFVSFLGSGHQGAAMLVRSVLNGKLYVRKRQDEDHSCPSLEANNDFKRALCHPNIPRLLSRTSLAGSIDRAGTADLYSFCNGRDLGHLIAAAPEPPGLPPLLIYHLIHTLLSTAIHIHANNIAHGDIIPDNVFVHWPDPSNDPAESSLESYLPEFFLGDFGVAYSLPPNATAQEQHVLRDTPQAVQRDLKGIASTVAYAINGKNFNDLTVQPEARERLRDEDPALLRAYDTLVDLPRVLQRYGAWRTCDGAMFTRIVGAYLKDLERAMQSELTNMESAEALLTQLRSLRPGIADADRVPYMVSEPALLTEACFQPPGPWSVAEVDNREISAPLESSTVQAAPCPDANTAFYRSTSATPAPASFPAAPHYASSYPSSQSTDEGGTTPRPQRQGTKHGRPVDEEDETPSKRPRLQDHRLIRQLYIPKYHVDMLSLDTPSLLLRLQNHFLRSAAAWEVYVGYDFGRRSGGSGGELQGIHEKKVAEGALLGTTKEDKAIKLLPTLINEKLLREAKLFKKNSHKLRSGACYRHMLLTMNMLFETSALPYTFHNVFLESIYRCAG</sequence>
<dbReference type="AlphaFoldDB" id="A0A0N1HCV7"/>
<dbReference type="PROSITE" id="PS50011">
    <property type="entry name" value="PROTEIN_KINASE_DOM"/>
    <property type="match status" value="1"/>
</dbReference>
<keyword evidence="4" id="KW-1185">Reference proteome</keyword>
<reference evidence="3 4" key="1">
    <citation type="submission" date="2015-06" db="EMBL/GenBank/DDBJ databases">
        <title>Draft genome of the ant-associated black yeast Phialophora attae CBS 131958.</title>
        <authorList>
            <person name="Moreno L.F."/>
            <person name="Stielow B.J."/>
            <person name="de Hoog S."/>
            <person name="Vicente V.A."/>
            <person name="Weiss V.A."/>
            <person name="de Vries M."/>
            <person name="Cruz L.M."/>
            <person name="Souza E.M."/>
        </authorList>
    </citation>
    <scope>NUCLEOTIDE SEQUENCE [LARGE SCALE GENOMIC DNA]</scope>
    <source>
        <strain evidence="3 4">CBS 131958</strain>
    </source>
</reference>
<feature type="compositionally biased region" description="Low complexity" evidence="1">
    <location>
        <begin position="394"/>
        <end position="411"/>
    </location>
</feature>
<evidence type="ECO:0000313" key="4">
    <source>
        <dbReference type="Proteomes" id="UP000038010"/>
    </source>
</evidence>
<comment type="caution">
    <text evidence="3">The sequence shown here is derived from an EMBL/GenBank/DDBJ whole genome shotgun (WGS) entry which is preliminary data.</text>
</comment>
<feature type="compositionally biased region" description="Polar residues" evidence="1">
    <location>
        <begin position="412"/>
        <end position="423"/>
    </location>
</feature>
<dbReference type="STRING" id="1664694.A0A0N1HCV7"/>
<evidence type="ECO:0000259" key="2">
    <source>
        <dbReference type="PROSITE" id="PS50011"/>
    </source>
</evidence>
<feature type="domain" description="Protein kinase" evidence="2">
    <location>
        <begin position="32"/>
        <end position="333"/>
    </location>
</feature>
<dbReference type="Proteomes" id="UP000038010">
    <property type="component" value="Unassembled WGS sequence"/>
</dbReference>
<dbReference type="InterPro" id="IPR000719">
    <property type="entry name" value="Prot_kinase_dom"/>
</dbReference>
<dbReference type="GeneID" id="28737816"/>
<dbReference type="RefSeq" id="XP_018001825.1">
    <property type="nucleotide sequence ID" value="XM_018145936.1"/>
</dbReference>
<evidence type="ECO:0000256" key="1">
    <source>
        <dbReference type="SAM" id="MobiDB-lite"/>
    </source>
</evidence>
<accession>A0A0N1HCV7</accession>
<dbReference type="OrthoDB" id="4159521at2759"/>
<name>A0A0N1HCV7_9EURO</name>
<dbReference type="SMART" id="SM00220">
    <property type="entry name" value="S_TKc"/>
    <property type="match status" value="1"/>
</dbReference>
<organism evidence="3 4">
    <name type="scientific">Cyphellophora attinorum</name>
    <dbReference type="NCBI Taxonomy" id="1664694"/>
    <lineage>
        <taxon>Eukaryota</taxon>
        <taxon>Fungi</taxon>
        <taxon>Dikarya</taxon>
        <taxon>Ascomycota</taxon>
        <taxon>Pezizomycotina</taxon>
        <taxon>Eurotiomycetes</taxon>
        <taxon>Chaetothyriomycetidae</taxon>
        <taxon>Chaetothyriales</taxon>
        <taxon>Cyphellophoraceae</taxon>
        <taxon>Cyphellophora</taxon>
    </lineage>
</organism>
<dbReference type="GO" id="GO:0004672">
    <property type="term" value="F:protein kinase activity"/>
    <property type="evidence" value="ECO:0007669"/>
    <property type="project" value="InterPro"/>
</dbReference>
<dbReference type="EMBL" id="LFJN01000008">
    <property type="protein sequence ID" value="KPI41862.1"/>
    <property type="molecule type" value="Genomic_DNA"/>
</dbReference>
<evidence type="ECO:0000313" key="3">
    <source>
        <dbReference type="EMBL" id="KPI41862.1"/>
    </source>
</evidence>
<proteinExistence type="predicted"/>
<dbReference type="Gene3D" id="1.10.510.10">
    <property type="entry name" value="Transferase(Phosphotransferase) domain 1"/>
    <property type="match status" value="1"/>
</dbReference>
<dbReference type="VEuPathDB" id="FungiDB:AB675_5700"/>
<protein>
    <recommendedName>
        <fullName evidence="2">Protein kinase domain-containing protein</fullName>
    </recommendedName>
</protein>
<feature type="region of interest" description="Disordered" evidence="1">
    <location>
        <begin position="394"/>
        <end position="445"/>
    </location>
</feature>
<dbReference type="GO" id="GO:0005524">
    <property type="term" value="F:ATP binding"/>
    <property type="evidence" value="ECO:0007669"/>
    <property type="project" value="InterPro"/>
</dbReference>